<protein>
    <submittedName>
        <fullName evidence="3">Uncharacterized protein LOC109707144</fullName>
    </submittedName>
</protein>
<dbReference type="Pfam" id="PF05904">
    <property type="entry name" value="DUF863"/>
    <property type="match status" value="1"/>
</dbReference>
<evidence type="ECO:0000256" key="1">
    <source>
        <dbReference type="SAM" id="MobiDB-lite"/>
    </source>
</evidence>
<dbReference type="PANTHER" id="PTHR33167:SF43">
    <property type="entry name" value="PROTEIN WAVE"/>
    <property type="match status" value="1"/>
</dbReference>
<reference evidence="3" key="2">
    <citation type="submission" date="2025-08" db="UniProtKB">
        <authorList>
            <consortium name="RefSeq"/>
        </authorList>
    </citation>
    <scope>IDENTIFICATION</scope>
    <source>
        <tissue evidence="3">Leaf</tissue>
    </source>
</reference>
<dbReference type="AlphaFoldDB" id="A0A6P5ERM0"/>
<gene>
    <name evidence="3" type="primary">LOC109707144</name>
</gene>
<dbReference type="InterPro" id="IPR008581">
    <property type="entry name" value="DUF863_pln"/>
</dbReference>
<keyword evidence="2" id="KW-1185">Reference proteome</keyword>
<dbReference type="GeneID" id="109707144"/>
<reference evidence="2" key="1">
    <citation type="journal article" date="2015" name="Nat. Genet.">
        <title>The pineapple genome and the evolution of CAM photosynthesis.</title>
        <authorList>
            <person name="Ming R."/>
            <person name="VanBuren R."/>
            <person name="Wai C.M."/>
            <person name="Tang H."/>
            <person name="Schatz M.C."/>
            <person name="Bowers J.E."/>
            <person name="Lyons E."/>
            <person name="Wang M.L."/>
            <person name="Chen J."/>
            <person name="Biggers E."/>
            <person name="Zhang J."/>
            <person name="Huang L."/>
            <person name="Zhang L."/>
            <person name="Miao W."/>
            <person name="Zhang J."/>
            <person name="Ye Z."/>
            <person name="Miao C."/>
            <person name="Lin Z."/>
            <person name="Wang H."/>
            <person name="Zhou H."/>
            <person name="Yim W.C."/>
            <person name="Priest H.D."/>
            <person name="Zheng C."/>
            <person name="Woodhouse M."/>
            <person name="Edger P.P."/>
            <person name="Guyot R."/>
            <person name="Guo H.B."/>
            <person name="Guo H."/>
            <person name="Zheng G."/>
            <person name="Singh R."/>
            <person name="Sharma A."/>
            <person name="Min X."/>
            <person name="Zheng Y."/>
            <person name="Lee H."/>
            <person name="Gurtowski J."/>
            <person name="Sedlazeck F.J."/>
            <person name="Harkess A."/>
            <person name="McKain M.R."/>
            <person name="Liao Z."/>
            <person name="Fang J."/>
            <person name="Liu J."/>
            <person name="Zhang X."/>
            <person name="Zhang Q."/>
            <person name="Hu W."/>
            <person name="Qin Y."/>
            <person name="Wang K."/>
            <person name="Chen L.Y."/>
            <person name="Shirley N."/>
            <person name="Lin Y.R."/>
            <person name="Liu L.Y."/>
            <person name="Hernandez A.G."/>
            <person name="Wright C.L."/>
            <person name="Bulone V."/>
            <person name="Tuskan G.A."/>
            <person name="Heath K."/>
            <person name="Zee F."/>
            <person name="Moore P.H."/>
            <person name="Sunkar R."/>
            <person name="Leebens-Mack J.H."/>
            <person name="Mockler T."/>
            <person name="Bennetzen J.L."/>
            <person name="Freeling M."/>
            <person name="Sankoff D."/>
            <person name="Paterson A.H."/>
            <person name="Zhu X."/>
            <person name="Yang X."/>
            <person name="Smith J.A."/>
            <person name="Cushman J.C."/>
            <person name="Paull R.E."/>
            <person name="Yu Q."/>
        </authorList>
    </citation>
    <scope>NUCLEOTIDE SEQUENCE [LARGE SCALE GENOMIC DNA]</scope>
    <source>
        <strain evidence="2">cv. F153</strain>
    </source>
</reference>
<dbReference type="PANTHER" id="PTHR33167">
    <property type="entry name" value="TRANSCRIPTION FACTOR, PUTATIVE (DUF863)-RELATED"/>
    <property type="match status" value="1"/>
</dbReference>
<name>A0A6P5ERM0_ANACO</name>
<proteinExistence type="predicted"/>
<feature type="region of interest" description="Disordered" evidence="1">
    <location>
        <begin position="192"/>
        <end position="217"/>
    </location>
</feature>
<evidence type="ECO:0000313" key="2">
    <source>
        <dbReference type="Proteomes" id="UP000515123"/>
    </source>
</evidence>
<dbReference type="OrthoDB" id="786875at2759"/>
<accession>A0A6P5ERM0</accession>
<sequence length="582" mass="65199">MGSRSTTTTTTTMLRRGDLDLGYEDSIKDGLRRIMLQHEIIFKKQVRELHRLYRTQKNLMHELSWKGSDVIMEGSTLEVSKGVWAEQFGNQPKIMIDLRVPANDFSQVEEGSFCNESDAGSAPAKANSVGFSFCSHNVIDLEKPAVSGSNDAAEFVFAAELRAGTSRMNSTGTELHDSDSVPVEDHLIEDFSEPRREHESCHFTPGSNEWKGFPPANLSTEKQKATFRKPLEIDLNIAQDEEDKPVYVLLDPKQPFPSPSTSSSVMHPENVWKDSSGTCPENCESENKKCSKESSLTDQLNSKEIFTEGSEKCFKNLLEGSSCGSNGVHSTSDLRKSMNEKVARAHSEGHRQNSAIFPGNNTKENNLHASVGSTNLPITLPSHLEENQRQHDESEEDTVSSHAVAESGEYQPVNDFNQTADMNQQQAEKLELDDVIPGAAEILLLISSENSTCYAHYSPNNRDIEHDVENDDPEYSADSFERSILNLQETKDDGLSMHATQTENKSRKDLCGFKLRRGRGLRDFQKDILPGLVSLSRHEICEDLHTIEHELGKNKSRSNFTEQPFGSVGTKRSRVYTLRRRR</sequence>
<evidence type="ECO:0000313" key="3">
    <source>
        <dbReference type="RefSeq" id="XP_020083825.1"/>
    </source>
</evidence>
<feature type="compositionally biased region" description="Basic and acidic residues" evidence="1">
    <location>
        <begin position="192"/>
        <end position="201"/>
    </location>
</feature>
<dbReference type="Gramene" id="Aco012063.1.mrna1">
    <property type="protein sequence ID" value="Aco012063.1.mrna1"/>
    <property type="gene ID" value="Aco012063.1.path1"/>
</dbReference>
<dbReference type="Proteomes" id="UP000515123">
    <property type="component" value="Linkage group 3"/>
</dbReference>
<organism evidence="2 3">
    <name type="scientific">Ananas comosus</name>
    <name type="common">Pineapple</name>
    <name type="synonym">Ananas ananas</name>
    <dbReference type="NCBI Taxonomy" id="4615"/>
    <lineage>
        <taxon>Eukaryota</taxon>
        <taxon>Viridiplantae</taxon>
        <taxon>Streptophyta</taxon>
        <taxon>Embryophyta</taxon>
        <taxon>Tracheophyta</taxon>
        <taxon>Spermatophyta</taxon>
        <taxon>Magnoliopsida</taxon>
        <taxon>Liliopsida</taxon>
        <taxon>Poales</taxon>
        <taxon>Bromeliaceae</taxon>
        <taxon>Bromelioideae</taxon>
        <taxon>Ananas</taxon>
    </lineage>
</organism>
<dbReference type="RefSeq" id="XP_020083825.1">
    <property type="nucleotide sequence ID" value="XM_020228236.1"/>
</dbReference>